<dbReference type="CDD" id="cd06261">
    <property type="entry name" value="TM_PBP2"/>
    <property type="match status" value="1"/>
</dbReference>
<evidence type="ECO:0000256" key="1">
    <source>
        <dbReference type="ARBA" id="ARBA00004651"/>
    </source>
</evidence>
<feature type="transmembrane region" description="Helical" evidence="7">
    <location>
        <begin position="189"/>
        <end position="210"/>
    </location>
</feature>
<organism evidence="9 10">
    <name type="scientific">Marinobacterium aestuariivivens</name>
    <dbReference type="NCBI Taxonomy" id="1698799"/>
    <lineage>
        <taxon>Bacteria</taxon>
        <taxon>Pseudomonadati</taxon>
        <taxon>Pseudomonadota</taxon>
        <taxon>Gammaproteobacteria</taxon>
        <taxon>Oceanospirillales</taxon>
        <taxon>Oceanospirillaceae</taxon>
        <taxon>Marinobacterium</taxon>
    </lineage>
</organism>
<proteinExistence type="inferred from homology"/>
<keyword evidence="4 7" id="KW-0812">Transmembrane</keyword>
<accession>A0ABW2A537</accession>
<reference evidence="10" key="1">
    <citation type="journal article" date="2019" name="Int. J. Syst. Evol. Microbiol.">
        <title>The Global Catalogue of Microorganisms (GCM) 10K type strain sequencing project: providing services to taxonomists for standard genome sequencing and annotation.</title>
        <authorList>
            <consortium name="The Broad Institute Genomics Platform"/>
            <consortium name="The Broad Institute Genome Sequencing Center for Infectious Disease"/>
            <person name="Wu L."/>
            <person name="Ma J."/>
        </authorList>
    </citation>
    <scope>NUCLEOTIDE SEQUENCE [LARGE SCALE GENOMIC DNA]</scope>
    <source>
        <strain evidence="10">NBRC 111756</strain>
    </source>
</reference>
<dbReference type="RefSeq" id="WP_379911015.1">
    <property type="nucleotide sequence ID" value="NZ_JBHSWE010000001.1"/>
</dbReference>
<dbReference type="PANTHER" id="PTHR30151:SF7">
    <property type="entry name" value="NITRATE IMPORT PERMEASE PROTEIN NRTB"/>
    <property type="match status" value="1"/>
</dbReference>
<keyword evidence="3" id="KW-1003">Cell membrane</keyword>
<dbReference type="InterPro" id="IPR000515">
    <property type="entry name" value="MetI-like"/>
</dbReference>
<name>A0ABW2A537_9GAMM</name>
<evidence type="ECO:0000313" key="9">
    <source>
        <dbReference type="EMBL" id="MFC6672578.1"/>
    </source>
</evidence>
<keyword evidence="5 7" id="KW-1133">Transmembrane helix</keyword>
<dbReference type="EMBL" id="JBHSWE010000001">
    <property type="protein sequence ID" value="MFC6672578.1"/>
    <property type="molecule type" value="Genomic_DNA"/>
</dbReference>
<comment type="similarity">
    <text evidence="7">Belongs to the binding-protein-dependent transport system permease family.</text>
</comment>
<feature type="transmembrane region" description="Helical" evidence="7">
    <location>
        <begin position="28"/>
        <end position="48"/>
    </location>
</feature>
<evidence type="ECO:0000313" key="10">
    <source>
        <dbReference type="Proteomes" id="UP001596422"/>
    </source>
</evidence>
<comment type="caution">
    <text evidence="9">The sequence shown here is derived from an EMBL/GenBank/DDBJ whole genome shotgun (WGS) entry which is preliminary data.</text>
</comment>
<evidence type="ECO:0000256" key="7">
    <source>
        <dbReference type="RuleBase" id="RU363032"/>
    </source>
</evidence>
<gene>
    <name evidence="9" type="ORF">ACFQDL_22770</name>
</gene>
<feature type="transmembrane region" description="Helical" evidence="7">
    <location>
        <begin position="166"/>
        <end position="184"/>
    </location>
</feature>
<evidence type="ECO:0000256" key="5">
    <source>
        <dbReference type="ARBA" id="ARBA00022989"/>
    </source>
</evidence>
<keyword evidence="6 7" id="KW-0472">Membrane</keyword>
<feature type="domain" description="ABC transmembrane type-1" evidence="8">
    <location>
        <begin position="121"/>
        <end position="315"/>
    </location>
</feature>
<protein>
    <submittedName>
        <fullName evidence="9">ABC transporter permease</fullName>
    </submittedName>
</protein>
<evidence type="ECO:0000256" key="3">
    <source>
        <dbReference type="ARBA" id="ARBA00022475"/>
    </source>
</evidence>
<dbReference type="Pfam" id="PF00528">
    <property type="entry name" value="BPD_transp_1"/>
    <property type="match status" value="1"/>
</dbReference>
<feature type="transmembrane region" description="Helical" evidence="7">
    <location>
        <begin position="255"/>
        <end position="273"/>
    </location>
</feature>
<evidence type="ECO:0000256" key="4">
    <source>
        <dbReference type="ARBA" id="ARBA00022692"/>
    </source>
</evidence>
<feature type="transmembrane region" description="Helical" evidence="7">
    <location>
        <begin position="230"/>
        <end position="248"/>
    </location>
</feature>
<dbReference type="PROSITE" id="PS50928">
    <property type="entry name" value="ABC_TM1"/>
    <property type="match status" value="1"/>
</dbReference>
<dbReference type="SUPFAM" id="SSF161098">
    <property type="entry name" value="MetI-like"/>
    <property type="match status" value="1"/>
</dbReference>
<keyword evidence="2 7" id="KW-0813">Transport</keyword>
<feature type="transmembrane region" description="Helical" evidence="7">
    <location>
        <begin position="293"/>
        <end position="311"/>
    </location>
</feature>
<sequence length="331" mass="36226">MSTLNLSWPARLRLPARDELPALTARTARALIIPLIGLLVFLFAWHIAARNIDTSLGQFPGPVQVYEQSVNLIAEHKRERDKETAFIERQEKRNAEKLAKNPAAEVRIRDYTGKPTFFDQIVTSLVTVMAGFVLASLLAIPLGILIGLNSTLHAALNPLVQLFKPVSPLAWLPLVTMVVSAVYVSDDPLFAKSFLTSLITVSLCCLWPTLINTAVGVSGISQDLKNVSKVLRLPFLTHVLKIAIPASLPAMFTGLRLSLGIAWMVLIAAEMLAQNPGLGKFVWDEFQNGSSDSLGRIMVAVLVIGMIGFLLDRAMLALQKAISWDKNAVVR</sequence>
<dbReference type="PANTHER" id="PTHR30151">
    <property type="entry name" value="ALKANE SULFONATE ABC TRANSPORTER-RELATED, MEMBRANE SUBUNIT"/>
    <property type="match status" value="1"/>
</dbReference>
<dbReference type="Proteomes" id="UP001596422">
    <property type="component" value="Unassembled WGS sequence"/>
</dbReference>
<comment type="subcellular location">
    <subcellularLocation>
        <location evidence="1 7">Cell membrane</location>
        <topology evidence="1 7">Multi-pass membrane protein</topology>
    </subcellularLocation>
</comment>
<evidence type="ECO:0000259" key="8">
    <source>
        <dbReference type="PROSITE" id="PS50928"/>
    </source>
</evidence>
<keyword evidence="10" id="KW-1185">Reference proteome</keyword>
<dbReference type="InterPro" id="IPR035906">
    <property type="entry name" value="MetI-like_sf"/>
</dbReference>
<dbReference type="Gene3D" id="1.10.3720.10">
    <property type="entry name" value="MetI-like"/>
    <property type="match status" value="1"/>
</dbReference>
<evidence type="ECO:0000256" key="6">
    <source>
        <dbReference type="ARBA" id="ARBA00023136"/>
    </source>
</evidence>
<evidence type="ECO:0000256" key="2">
    <source>
        <dbReference type="ARBA" id="ARBA00022448"/>
    </source>
</evidence>
<feature type="transmembrane region" description="Helical" evidence="7">
    <location>
        <begin position="121"/>
        <end position="146"/>
    </location>
</feature>